<dbReference type="Gene3D" id="2.60.40.150">
    <property type="entry name" value="C2 domain"/>
    <property type="match status" value="2"/>
</dbReference>
<evidence type="ECO:0000259" key="5">
    <source>
        <dbReference type="Pfam" id="PF26186"/>
    </source>
</evidence>
<dbReference type="InterPro" id="IPR041091">
    <property type="entry name" value="RPGRIP1_C"/>
</dbReference>
<dbReference type="Pfam" id="PF26186">
    <property type="entry name" value="NPHP4_C2_3rd"/>
    <property type="match status" value="1"/>
</dbReference>
<dbReference type="Pfam" id="PF26015">
    <property type="entry name" value="Ig_NPH4_3rd"/>
    <property type="match status" value="1"/>
</dbReference>
<evidence type="ECO:0000313" key="9">
    <source>
        <dbReference type="EMBL" id="KAL1519317.1"/>
    </source>
</evidence>
<dbReference type="PANTHER" id="PTHR31043:SF3">
    <property type="entry name" value="NEPHROCYSTIN-4"/>
    <property type="match status" value="1"/>
</dbReference>
<evidence type="ECO:0000259" key="8">
    <source>
        <dbReference type="Pfam" id="PF26190"/>
    </source>
</evidence>
<feature type="region of interest" description="Disordered" evidence="2">
    <location>
        <begin position="1098"/>
        <end position="1142"/>
    </location>
</feature>
<evidence type="ECO:0000259" key="4">
    <source>
        <dbReference type="Pfam" id="PF26015"/>
    </source>
</evidence>
<feature type="domain" description="NPHP4 Ig-like" evidence="7">
    <location>
        <begin position="2033"/>
        <end position="2105"/>
    </location>
</feature>
<dbReference type="InterPro" id="IPR058765">
    <property type="entry name" value="NPHP4_C2-like"/>
</dbReference>
<dbReference type="InterPro" id="IPR058685">
    <property type="entry name" value="Ig_NPHP4_4th"/>
</dbReference>
<proteinExistence type="predicted"/>
<dbReference type="InterPro" id="IPR058686">
    <property type="entry name" value="Ig_NPHP4_3rd"/>
</dbReference>
<dbReference type="InterPro" id="IPR058687">
    <property type="entry name" value="Ig_NPHP4_1st"/>
</dbReference>
<feature type="domain" description="NPHP4 C2-like" evidence="5">
    <location>
        <begin position="1522"/>
        <end position="1612"/>
    </location>
</feature>
<feature type="compositionally biased region" description="Low complexity" evidence="2">
    <location>
        <begin position="256"/>
        <end position="278"/>
    </location>
</feature>
<dbReference type="InterPro" id="IPR035892">
    <property type="entry name" value="C2_domain_sf"/>
</dbReference>
<accession>A0AB34JDQ0</accession>
<dbReference type="InterPro" id="IPR058688">
    <property type="entry name" value="Ig_NPHP4_2nd"/>
</dbReference>
<dbReference type="GO" id="GO:0005856">
    <property type="term" value="C:cytoskeleton"/>
    <property type="evidence" value="ECO:0007669"/>
    <property type="project" value="InterPro"/>
</dbReference>
<feature type="region of interest" description="Disordered" evidence="2">
    <location>
        <begin position="1"/>
        <end position="52"/>
    </location>
</feature>
<feature type="domain" description="RPGRIP1 C-terminal" evidence="3">
    <location>
        <begin position="1283"/>
        <end position="1436"/>
    </location>
</feature>
<evidence type="ECO:0000259" key="6">
    <source>
        <dbReference type="Pfam" id="PF26187"/>
    </source>
</evidence>
<feature type="compositionally biased region" description="Low complexity" evidence="2">
    <location>
        <begin position="212"/>
        <end position="228"/>
    </location>
</feature>
<dbReference type="GO" id="GO:0097730">
    <property type="term" value="C:non-motile cilium"/>
    <property type="evidence" value="ECO:0007669"/>
    <property type="project" value="InterPro"/>
</dbReference>
<feature type="region of interest" description="Disordered" evidence="2">
    <location>
        <begin position="674"/>
        <end position="705"/>
    </location>
</feature>
<sequence>MSGEKSQAQAFLSSIGSSSTGSTDAGRRTVVAASPARATAAPVAASPARTATATAQAARPAVATAAAARPVAAVGAARPVSAVATSAKAAPCTARPTATAAQPAAARAPAVAAPAQTTYTRATPAAATSVAQPSASRAAAATSAASPGRTAVAASPAKAVASPAKAVASPAKAVASTAKAVVTPARAVASAQPAQARCSAQDFLSSLDEPAKQAPAAVATAQPAAAQAERPTRGRTPTEGAATSEPSSGRSRRYEVSVPAEAASAAPVPRRATRGGVPRAPPPPPPPMTPAEAALAWEQSYRVCCGKPAPAEAARRATSTAYCLTLRAVQGATLPKAIIRAAELAGASPLSDSESAPTVLLKLLVSFFDTEQRRFFSRTWESDEIALTRSQLLEEAGISQDFDVDLFFHSKLQGSRCALVIEQSFALSFAGRTLPIENREVGAGWCVIRPFQPTAAAGRQASTAALPDLADYQSGKLEEQVQKVQLFKGSALALLHISPPLETSRALSLGKAQLLYSISTHKELAKAVHLMPEDTIFSSQQPMPGLLPYADPQTGTIAMSSFEYPSLQTPLRLTASAFSLSVPPSFEAELIKKLLETHYGPPFPQPLPSNTPSIIRQRAQSYQTAVSQLRINNWRLMVGIHSTYAPCAPPPSPGAVTPAGPKPASGVVVELSAAPQAAAAPPEDKGQKGKSPQKGDKASSKGGKGFKPDDALLLKSVTGRTAALDGYLLSPQVALVVELQVEVTFPPSERNRSSSVRWIPAAWGCIVPLYDLEKPLQQGRVPIELCFAAAETSAPLSSEALAGEAAVMSAGTVVGELELKASAMWKELLQKENLASDAKLASAIAAAQANKRRTSPQCCTAERLGMMSMDPRTAEAEFGKTCVGPAAEQELEKEDAALRLVFEEKRSKEEAERTMEKAKTALKFWQGHLREAVFRAWRLVARIQRQETSLGFLSISVHSLKLLDRFPNQNISQLWILVYPLVTQRPLHTPRVASGKTIALLNFQERIEILPGTPGAHALATALNSTEEYDNSFAFVLRCCDADGLTVVDLAEGLYSLAAMWQAREDVVRQAITLNSPEGHPTAEITISVSAVEMLKALTSPPPPKKPLRQQEEAPGTAEPARPASKPPETEKLQPPRSKAEVAMEQARLEREGLASSVAQQLAAVPAPHTSSALDRADRAMLWQARTCGDSAASQRLEKTLEQQIAPAVEEDNWTADTTHNILFQFVSFAPSSGHATSGSLYISFQMYHFEPRTTPRALLQRPADAAAAAAAGRSSAVTDGNIAIKVGELDLARALREGPSSPLFVSISLPANLSSWDSELSLRTEPQSRRTGGKIHFNYQHTVPVATSGRALTKLLELLRSTDAAATSIRFTLHSAPRARGNSAPSELGSGSLSLLELVRNGQDAEEVQVSLSSSVGAVGSLAVSCRAIDALRAAQDAAGARAAARAPAPSGSIAALLEKGDAAPSVGAGDDADKNDLMLVAADPALAREGPGLVERFLMQPPTEGREGHADWDRHAELQAKRFKEYLRSKCVYIDVWDGTSLLQVGTARVPLAALLRKGTEQVGNAGVVKEYLSVDVLATQLNSIDSAPSADAASVVHPMSRGKLKLVLARLSVAPPKGGGAIGSGSGRAAAARAGSRSAKVSPLDVTADGQALGPDGMLQDAGQEKRKVRLRALTSGSAANIVKVREPTAADASALYRRQLRRQKQREWLPNTASSTALAVVDLNKSSGALGSVARALEMGMDEEHTLARARLQLQMRELRAAEAYRQAHKEERLRSLLQSSTQQVQYLYPHYGSVAFVEIPFRNPYGAEHCFNLSWEDPFSHLSIVKSVQEWRSLKTLNGLTTPAEEKLVMQGRQLWLMPHEMVYIPIKYQAWQHGQVVLDATSKQEAQSTEKLLRAGPRAVASAPIAARTIFFTILNVKSEEVAFVELRVRPQPYVIDQTFRFHQSENEERQRVLDRACAFIAAVQVLPTLSPPPPTVALLRLQFLKTTIRLQGVRWHSTGLLATPLHADASDHVPPAPLPFSAAPTALGTSYAPQPVWVRTSDPDVVAGVHEQRTPNDPIEVSIKYKCAASPAVNRFLVLVYSDVWMHRLLETWEIIVHSLQRIDVHALVGQTSVAKALLRGEAHSAHGLVQCFSSVPQELSLSPSAPFALAHGTLNEVSLQLRPLAAGRKQYVVHAVDLSRRALLSSWLVCAVNRFPAITKVFSLPVHSAFGANKKVSLSNPYTYDATFRFFTDQPHLLQFKESELVVPAGDTRYIGLKFLPLDGPSRAAATAAGSTKLLVFVNNEEDKNEECMEITVLYSDRT</sequence>
<feature type="compositionally biased region" description="Basic and acidic residues" evidence="2">
    <location>
        <begin position="682"/>
        <end position="699"/>
    </location>
</feature>
<feature type="region of interest" description="Disordered" evidence="2">
    <location>
        <begin position="209"/>
        <end position="291"/>
    </location>
</feature>
<evidence type="ECO:0000259" key="7">
    <source>
        <dbReference type="Pfam" id="PF26189"/>
    </source>
</evidence>
<name>A0AB34JDQ0_PRYPA</name>
<dbReference type="GO" id="GO:0090090">
    <property type="term" value="P:negative regulation of canonical Wnt signaling pathway"/>
    <property type="evidence" value="ECO:0007669"/>
    <property type="project" value="InterPro"/>
</dbReference>
<protein>
    <recommendedName>
        <fullName evidence="11">C2 domain-containing protein</fullName>
    </recommendedName>
</protein>
<evidence type="ECO:0008006" key="11">
    <source>
        <dbReference type="Google" id="ProtNLM"/>
    </source>
</evidence>
<feature type="compositionally biased region" description="Polar residues" evidence="2">
    <location>
        <begin position="1"/>
        <end position="12"/>
    </location>
</feature>
<evidence type="ECO:0000256" key="2">
    <source>
        <dbReference type="SAM" id="MobiDB-lite"/>
    </source>
</evidence>
<feature type="compositionally biased region" description="Low complexity" evidence="2">
    <location>
        <begin position="13"/>
        <end position="52"/>
    </location>
</feature>
<dbReference type="InterPro" id="IPR029775">
    <property type="entry name" value="NPHP4"/>
</dbReference>
<keyword evidence="1" id="KW-0175">Coiled coil</keyword>
<dbReference type="Proteomes" id="UP001515480">
    <property type="component" value="Unassembled WGS sequence"/>
</dbReference>
<feature type="compositionally biased region" description="Pro residues" evidence="2">
    <location>
        <begin position="279"/>
        <end position="289"/>
    </location>
</feature>
<gene>
    <name evidence="9" type="ORF">AB1Y20_022843</name>
</gene>
<dbReference type="Pfam" id="PF18111">
    <property type="entry name" value="RPGR1_C"/>
    <property type="match status" value="1"/>
</dbReference>
<dbReference type="Pfam" id="PF26187">
    <property type="entry name" value="Ig_NPHP4_4th"/>
    <property type="match status" value="1"/>
</dbReference>
<feature type="coiled-coil region" evidence="1">
    <location>
        <begin position="901"/>
        <end position="928"/>
    </location>
</feature>
<feature type="compositionally biased region" description="Basic and acidic residues" evidence="2">
    <location>
        <begin position="1128"/>
        <end position="1142"/>
    </location>
</feature>
<evidence type="ECO:0000256" key="1">
    <source>
        <dbReference type="SAM" id="Coils"/>
    </source>
</evidence>
<organism evidence="9 10">
    <name type="scientific">Prymnesium parvum</name>
    <name type="common">Toxic golden alga</name>
    <dbReference type="NCBI Taxonomy" id="97485"/>
    <lineage>
        <taxon>Eukaryota</taxon>
        <taxon>Haptista</taxon>
        <taxon>Haptophyta</taxon>
        <taxon>Prymnesiophyceae</taxon>
        <taxon>Prymnesiales</taxon>
        <taxon>Prymnesiaceae</taxon>
        <taxon>Prymnesium</taxon>
    </lineage>
</organism>
<evidence type="ECO:0000313" key="10">
    <source>
        <dbReference type="Proteomes" id="UP001515480"/>
    </source>
</evidence>
<dbReference type="EMBL" id="JBGBPQ010000009">
    <property type="protein sequence ID" value="KAL1519317.1"/>
    <property type="molecule type" value="Genomic_DNA"/>
</dbReference>
<dbReference type="PANTHER" id="PTHR31043">
    <property type="entry name" value="NEPHROCYSTIN-4"/>
    <property type="match status" value="1"/>
</dbReference>
<reference evidence="9 10" key="1">
    <citation type="journal article" date="2024" name="Science">
        <title>Giant polyketide synthase enzymes in the biosynthesis of giant marine polyether toxins.</title>
        <authorList>
            <person name="Fallon T.R."/>
            <person name="Shende V.V."/>
            <person name="Wierzbicki I.H."/>
            <person name="Pendleton A.L."/>
            <person name="Watervoot N.F."/>
            <person name="Auber R.P."/>
            <person name="Gonzalez D.J."/>
            <person name="Wisecaver J.H."/>
            <person name="Moore B.S."/>
        </authorList>
    </citation>
    <scope>NUCLEOTIDE SEQUENCE [LARGE SCALE GENOMIC DNA]</scope>
    <source>
        <strain evidence="9 10">12B1</strain>
    </source>
</reference>
<dbReference type="Pfam" id="PF26189">
    <property type="entry name" value="Ig_NPHP4_2nd"/>
    <property type="match status" value="1"/>
</dbReference>
<feature type="domain" description="NPHP4 Ig-like" evidence="6">
    <location>
        <begin position="2211"/>
        <end position="2307"/>
    </location>
</feature>
<feature type="region of interest" description="Disordered" evidence="2">
    <location>
        <begin position="140"/>
        <end position="163"/>
    </location>
</feature>
<feature type="domain" description="NPHP4 Ig-like" evidence="4">
    <location>
        <begin position="2117"/>
        <end position="2199"/>
    </location>
</feature>
<comment type="caution">
    <text evidence="9">The sequence shown here is derived from an EMBL/GenBank/DDBJ whole genome shotgun (WGS) entry which is preliminary data.</text>
</comment>
<dbReference type="Pfam" id="PF26190">
    <property type="entry name" value="Ig_NPHP4_1st"/>
    <property type="match status" value="1"/>
</dbReference>
<feature type="domain" description="NPHP4 Ig-like" evidence="8">
    <location>
        <begin position="1792"/>
        <end position="1939"/>
    </location>
</feature>
<evidence type="ECO:0000259" key="3">
    <source>
        <dbReference type="Pfam" id="PF18111"/>
    </source>
</evidence>
<keyword evidence="10" id="KW-1185">Reference proteome</keyword>